<evidence type="ECO:0000259" key="1">
    <source>
        <dbReference type="Pfam" id="PF04564"/>
    </source>
</evidence>
<evidence type="ECO:0000313" key="3">
    <source>
        <dbReference type="Proteomes" id="UP000293045"/>
    </source>
</evidence>
<accession>A0A4Q9KR14</accession>
<gene>
    <name evidence="2" type="ORF">CWI39_3721p0010</name>
</gene>
<protein>
    <recommendedName>
        <fullName evidence="1">U-box domain-containing protein</fullName>
    </recommendedName>
</protein>
<evidence type="ECO:0000313" key="2">
    <source>
        <dbReference type="EMBL" id="TBT96520.1"/>
    </source>
</evidence>
<dbReference type="GO" id="GO:0034450">
    <property type="term" value="F:ubiquitin-ubiquitin ligase activity"/>
    <property type="evidence" value="ECO:0007669"/>
    <property type="project" value="InterPro"/>
</dbReference>
<proteinExistence type="predicted"/>
<dbReference type="VEuPathDB" id="MicrosporidiaDB:CWI36_2993p0010"/>
<dbReference type="GO" id="GO:0036503">
    <property type="term" value="P:ERAD pathway"/>
    <property type="evidence" value="ECO:0007669"/>
    <property type="project" value="InterPro"/>
</dbReference>
<dbReference type="GO" id="GO:0000209">
    <property type="term" value="P:protein polyubiquitination"/>
    <property type="evidence" value="ECO:0007669"/>
    <property type="project" value="TreeGrafter"/>
</dbReference>
<dbReference type="Proteomes" id="UP000293045">
    <property type="component" value="Unassembled WGS sequence"/>
</dbReference>
<dbReference type="PANTHER" id="PTHR13931:SF2">
    <property type="entry name" value="UBIQUITIN CONJUGATION FACTOR E4 B"/>
    <property type="match status" value="1"/>
</dbReference>
<dbReference type="Pfam" id="PF04564">
    <property type="entry name" value="U-box"/>
    <property type="match status" value="1"/>
</dbReference>
<feature type="domain" description="U-box" evidence="1">
    <location>
        <begin position="72"/>
        <end position="140"/>
    </location>
</feature>
<dbReference type="GO" id="GO:0005737">
    <property type="term" value="C:cytoplasm"/>
    <property type="evidence" value="ECO:0007669"/>
    <property type="project" value="TreeGrafter"/>
</dbReference>
<dbReference type="InterPro" id="IPR013083">
    <property type="entry name" value="Znf_RING/FYVE/PHD"/>
</dbReference>
<dbReference type="InterPro" id="IPR045132">
    <property type="entry name" value="UBE4"/>
</dbReference>
<dbReference type="SUPFAM" id="SSF57850">
    <property type="entry name" value="RING/U-box"/>
    <property type="match status" value="1"/>
</dbReference>
<comment type="caution">
    <text evidence="2">The sequence shown here is derived from an EMBL/GenBank/DDBJ whole genome shotgun (WGS) entry which is preliminary data.</text>
</comment>
<dbReference type="InterPro" id="IPR003613">
    <property type="entry name" value="Ubox_domain"/>
</dbReference>
<dbReference type="GO" id="GO:0005634">
    <property type="term" value="C:nucleus"/>
    <property type="evidence" value="ECO:0007669"/>
    <property type="project" value="TreeGrafter"/>
</dbReference>
<dbReference type="Gene3D" id="3.30.40.10">
    <property type="entry name" value="Zinc/RING finger domain, C3HC4 (zinc finger)"/>
    <property type="match status" value="1"/>
</dbReference>
<dbReference type="VEuPathDB" id="MicrosporidiaDB:CWI39_3721p0010"/>
<organism evidence="2 3">
    <name type="scientific">Hamiltosporidium magnivora</name>
    <dbReference type="NCBI Taxonomy" id="148818"/>
    <lineage>
        <taxon>Eukaryota</taxon>
        <taxon>Fungi</taxon>
        <taxon>Fungi incertae sedis</taxon>
        <taxon>Microsporidia</taxon>
        <taxon>Dubosqiidae</taxon>
        <taxon>Hamiltosporidium</taxon>
    </lineage>
</organism>
<dbReference type="GO" id="GO:0000151">
    <property type="term" value="C:ubiquitin ligase complex"/>
    <property type="evidence" value="ECO:0007669"/>
    <property type="project" value="InterPro"/>
</dbReference>
<sequence length="170" mass="19868">MLRILSLIYIEMDTLNFIESIVSDRMYFNMSLINRCYFICNEKYILSEIELEKMKKNIEKMEKCVVVEDEDVPEDIMDPLTCSAICLPVKLVTSGVTVDRSTFELLLLDGVDPFNRERLDESKGVVDEEMLRRIEEYKKRRGDSKDKDIIGGDVLIEEYNKGCRESKDKE</sequence>
<dbReference type="EMBL" id="PIXR01003721">
    <property type="protein sequence ID" value="TBT96520.1"/>
    <property type="molecule type" value="Genomic_DNA"/>
</dbReference>
<reference evidence="2 3" key="1">
    <citation type="submission" date="2017-12" db="EMBL/GenBank/DDBJ databases">
        <authorList>
            <person name="Pombert J.-F."/>
            <person name="Haag K.L."/>
            <person name="Ebert D."/>
        </authorList>
    </citation>
    <scope>NUCLEOTIDE SEQUENCE [LARGE SCALE GENOMIC DNA]</scope>
    <source>
        <strain evidence="2">IL-BN-2</strain>
    </source>
</reference>
<dbReference type="AlphaFoldDB" id="A0A4Q9KR14"/>
<name>A0A4Q9KR14_9MICR</name>
<dbReference type="PANTHER" id="PTHR13931">
    <property type="entry name" value="UBIQUITINATION FACTOR E4"/>
    <property type="match status" value="1"/>
</dbReference>